<sequence>MLFFAYKRMIILLLLIILVSGCNDNAATTEPPRLIVLVTLDQGRFDYPLAAIDSPSTENSQSGYTGYGLAEKEPNSAYAKFKKQGFVADFALIEHSSTLTPQGHHTINTGGNPWSHGFPSIDYTRYDINAAKQYECADNRYSTLGLTQTSNNIANAYMGCQSSYTMVCPFTKEYITDDTHQVVEAPPCSFPTSVVNEKGQVVDKSYYFSYLNGGTTALAQAPITLGDAIYKTYNQDNSDPHANKKNNGKVKVFGIGSWDEPGITMMGRSGRFLSVNTLNGQYTSSNYFYPQGLPTWLNTFNQKNDLIGYYQKLAQDPKEPMLALSSDNSGFDWIIPNTLESYQNAEFQQDDRHLAWMEPPVAINDQGQTITQNPNYPHHFSNQSLSELTQQAYFAPFSEGRNFELAKELIIQEDLGQDAAPDLLILNLSALDMVGHMYGPDSIEHEQTLGFINRRFGEFLDFIQKRLGKDNVLVIFTADHGMDSVPEFLNNAAGVNYQNQKRFTQQAQFYTQADTALDPAAISKLNQQANRLCLVKNAGLGECQQEINPDQVYLLETINQAISTLLNRSDRYVAEITNPGIFLNRQQIVSALPNGGYPQTLAGYQTFINDLITQLKVQAQKQQPQSVDSYYSTFTLRNTPLASLDYKKDALLRKAILSTDRNNTNSALVTTDAGNSFSITTGRSGDITVVPTSHSYFYQGEKDAAMHGTPEWYDSAIQLMFWGNKVTQQRLPLLTQPMRERSIVRQRDITPTIAAILNIPIQHYPLPGKNQNNQIYGKPINDIMVMYNKISPYQSVPELQANDKYMENTPLEYLGPPTKKTSNWIPASNTQVTH</sequence>
<dbReference type="EMBL" id="JAKIKS010000021">
    <property type="protein sequence ID" value="MCL1124293.1"/>
    <property type="molecule type" value="Genomic_DNA"/>
</dbReference>
<keyword evidence="2" id="KW-1185">Reference proteome</keyword>
<protein>
    <submittedName>
        <fullName evidence="1">Alkaline phosphatase family protein</fullName>
    </submittedName>
</protein>
<gene>
    <name evidence="1" type="ORF">L2764_07365</name>
</gene>
<dbReference type="PANTHER" id="PTHR10151:SF120">
    <property type="entry name" value="BIS(5'-ADENOSYL)-TRIPHOSPHATASE"/>
    <property type="match status" value="1"/>
</dbReference>
<dbReference type="Proteomes" id="UP001203423">
    <property type="component" value="Unassembled WGS sequence"/>
</dbReference>
<proteinExistence type="predicted"/>
<dbReference type="RefSeq" id="WP_248939573.1">
    <property type="nucleotide sequence ID" value="NZ_JAKIKS010000021.1"/>
</dbReference>
<dbReference type="InterPro" id="IPR002591">
    <property type="entry name" value="Phosphodiest/P_Trfase"/>
</dbReference>
<dbReference type="InterPro" id="IPR017850">
    <property type="entry name" value="Alkaline_phosphatase_core_sf"/>
</dbReference>
<evidence type="ECO:0000313" key="2">
    <source>
        <dbReference type="Proteomes" id="UP001203423"/>
    </source>
</evidence>
<dbReference type="Gene3D" id="3.40.720.10">
    <property type="entry name" value="Alkaline Phosphatase, subunit A"/>
    <property type="match status" value="1"/>
</dbReference>
<reference evidence="1 2" key="1">
    <citation type="submission" date="2022-01" db="EMBL/GenBank/DDBJ databases">
        <title>Whole genome-based taxonomy of the Shewanellaceae.</title>
        <authorList>
            <person name="Martin-Rodriguez A.J."/>
        </authorList>
    </citation>
    <scope>NUCLEOTIDE SEQUENCE [LARGE SCALE GENOMIC DNA]</scope>
    <source>
        <strain evidence="1 2">DSM 17177</strain>
    </source>
</reference>
<accession>A0ABT0L9A3</accession>
<dbReference type="PROSITE" id="PS51257">
    <property type="entry name" value="PROKAR_LIPOPROTEIN"/>
    <property type="match status" value="1"/>
</dbReference>
<comment type="caution">
    <text evidence="1">The sequence shown here is derived from an EMBL/GenBank/DDBJ whole genome shotgun (WGS) entry which is preliminary data.</text>
</comment>
<dbReference type="SUPFAM" id="SSF53649">
    <property type="entry name" value="Alkaline phosphatase-like"/>
    <property type="match status" value="1"/>
</dbReference>
<name>A0ABT0L9A3_9GAMM</name>
<dbReference type="PANTHER" id="PTHR10151">
    <property type="entry name" value="ECTONUCLEOTIDE PYROPHOSPHATASE/PHOSPHODIESTERASE"/>
    <property type="match status" value="1"/>
</dbReference>
<dbReference type="Pfam" id="PF01663">
    <property type="entry name" value="Phosphodiest"/>
    <property type="match status" value="1"/>
</dbReference>
<organism evidence="1 2">
    <name type="scientific">Shewanella surugensis</name>
    <dbReference type="NCBI Taxonomy" id="212020"/>
    <lineage>
        <taxon>Bacteria</taxon>
        <taxon>Pseudomonadati</taxon>
        <taxon>Pseudomonadota</taxon>
        <taxon>Gammaproteobacteria</taxon>
        <taxon>Alteromonadales</taxon>
        <taxon>Shewanellaceae</taxon>
        <taxon>Shewanella</taxon>
    </lineage>
</organism>
<evidence type="ECO:0000313" key="1">
    <source>
        <dbReference type="EMBL" id="MCL1124293.1"/>
    </source>
</evidence>